<dbReference type="GO" id="GO:1905786">
    <property type="term" value="P:positive regulation of anaphase-promoting complex-dependent catabolic process"/>
    <property type="evidence" value="ECO:0007669"/>
    <property type="project" value="TreeGrafter"/>
</dbReference>
<organism evidence="5 6">
    <name type="scientific">Candida oxycetoniae</name>
    <dbReference type="NCBI Taxonomy" id="497107"/>
    <lineage>
        <taxon>Eukaryota</taxon>
        <taxon>Fungi</taxon>
        <taxon>Dikarya</taxon>
        <taxon>Ascomycota</taxon>
        <taxon>Saccharomycotina</taxon>
        <taxon>Pichiomycetes</taxon>
        <taxon>Debaryomycetaceae</taxon>
        <taxon>Candida/Lodderomyces clade</taxon>
        <taxon>Candida</taxon>
    </lineage>
</organism>
<sequence length="498" mass="54918">MAVTGAAFMGDRFIPISSSLSAYKVSSNASNTVMNTTNLDLLEVSQVDLSLRDDSFYGRSILQPDPNSSLASQNSACSSVKNANSSSFWSPMDLHQEVVAEALDFKYSSSVLKFNTHYTYKKQLGNRPTKPRQDSDQISKLINKLNGGKKKEPWVRSILANDILQAPGLRNDYYSNLVSWSSRTNRVIVGLSTKIYVWGGDDYVKLVSCDNDELITAISCGPVGFLVLVGTANGKIFVVDQKNDRNKVVGEYQLGDGKCLFCFAWFDNERHFLGGDDSGEVFIFKITVLTYGGVKIEVVNSFKCHQQQICVGANDNCCTIWNLQDLKAPVLKFVLPHNAAIKALSYCPWTNSLLATGGGSKDRKIRFWHTTSGTLLNEFYTDGQITSLIWSKYKKEIVATFGFGGSTKSNLMRVYSYPDMTPTVEVNSACNLRILSAATSPDFCSICVASNDSTIRIYELWHISSEIASNPSCRLAGAFGSDIIELVEGIQKSCPIIR</sequence>
<dbReference type="PANTHER" id="PTHR19918:SF5">
    <property type="entry name" value="MEIOSIS-SPECIFIC APC_C ACTIVATOR PROTEIN AMA1"/>
    <property type="match status" value="1"/>
</dbReference>
<dbReference type="SMART" id="SM00320">
    <property type="entry name" value="WD40"/>
    <property type="match status" value="5"/>
</dbReference>
<protein>
    <recommendedName>
        <fullName evidence="4">CDC20/Fizzy WD40 domain-containing protein</fullName>
    </recommendedName>
</protein>
<dbReference type="Gene3D" id="2.130.10.10">
    <property type="entry name" value="YVTN repeat-like/Quinoprotein amine dehydrogenase"/>
    <property type="match status" value="1"/>
</dbReference>
<evidence type="ECO:0000313" key="6">
    <source>
        <dbReference type="Proteomes" id="UP001202479"/>
    </source>
</evidence>
<dbReference type="AlphaFoldDB" id="A0AAI9WXI3"/>
<dbReference type="RefSeq" id="XP_049180017.1">
    <property type="nucleotide sequence ID" value="XM_049324189.1"/>
</dbReference>
<dbReference type="PANTHER" id="PTHR19918">
    <property type="entry name" value="CELL DIVISION CYCLE 20 CDC20 FIZZY -RELATED"/>
    <property type="match status" value="1"/>
</dbReference>
<evidence type="ECO:0000256" key="2">
    <source>
        <dbReference type="ARBA" id="ARBA00022574"/>
    </source>
</evidence>
<dbReference type="GO" id="GO:0005680">
    <property type="term" value="C:anaphase-promoting complex"/>
    <property type="evidence" value="ECO:0007669"/>
    <property type="project" value="TreeGrafter"/>
</dbReference>
<comment type="caution">
    <text evidence="5">The sequence shown here is derived from an EMBL/GenBank/DDBJ whole genome shotgun (WGS) entry which is preliminary data.</text>
</comment>
<dbReference type="GO" id="GO:0010997">
    <property type="term" value="F:anaphase-promoting complex binding"/>
    <property type="evidence" value="ECO:0007669"/>
    <property type="project" value="InterPro"/>
</dbReference>
<keyword evidence="2" id="KW-0853">WD repeat</keyword>
<dbReference type="InterPro" id="IPR001680">
    <property type="entry name" value="WD40_rpt"/>
</dbReference>
<dbReference type="InterPro" id="IPR056150">
    <property type="entry name" value="WD40_CDC20-Fz"/>
</dbReference>
<evidence type="ECO:0000256" key="1">
    <source>
        <dbReference type="ARBA" id="ARBA00006445"/>
    </source>
</evidence>
<dbReference type="Pfam" id="PF24807">
    <property type="entry name" value="WD40_CDC20-Fz"/>
    <property type="match status" value="1"/>
</dbReference>
<dbReference type="GO" id="GO:0031145">
    <property type="term" value="P:anaphase-promoting complex-dependent catabolic process"/>
    <property type="evidence" value="ECO:0007669"/>
    <property type="project" value="TreeGrafter"/>
</dbReference>
<evidence type="ECO:0000259" key="4">
    <source>
        <dbReference type="Pfam" id="PF24807"/>
    </source>
</evidence>
<dbReference type="SUPFAM" id="SSF50978">
    <property type="entry name" value="WD40 repeat-like"/>
    <property type="match status" value="1"/>
</dbReference>
<proteinExistence type="inferred from homology"/>
<dbReference type="Proteomes" id="UP001202479">
    <property type="component" value="Unassembled WGS sequence"/>
</dbReference>
<comment type="similarity">
    <text evidence="1">Belongs to the WD repeat CDC20/Fizzy family.</text>
</comment>
<feature type="domain" description="CDC20/Fizzy WD40" evidence="4">
    <location>
        <begin position="164"/>
        <end position="458"/>
    </location>
</feature>
<dbReference type="GeneID" id="73380528"/>
<keyword evidence="6" id="KW-1185">Reference proteome</keyword>
<accession>A0AAI9WXI3</accession>
<name>A0AAI9WXI3_9ASCO</name>
<gene>
    <name evidence="5" type="ORF">KGF56_002911</name>
</gene>
<dbReference type="GO" id="GO:1990757">
    <property type="term" value="F:ubiquitin ligase activator activity"/>
    <property type="evidence" value="ECO:0007669"/>
    <property type="project" value="TreeGrafter"/>
</dbReference>
<reference evidence="5" key="1">
    <citation type="journal article" date="2022" name="DNA Res.">
        <title>Genome analysis of five recently described species of the CUG-Ser clade uncovers Candida theae as a new hybrid lineage with pathogenic potential in the Candida parapsilosis species complex.</title>
        <authorList>
            <person name="Mixao V."/>
            <person name="Del Olmo V."/>
            <person name="Hegedusova E."/>
            <person name="Saus E."/>
            <person name="Pryszcz L."/>
            <person name="Cillingova A."/>
            <person name="Nosek J."/>
            <person name="Gabaldon T."/>
        </authorList>
    </citation>
    <scope>NUCLEOTIDE SEQUENCE</scope>
    <source>
        <strain evidence="5">CBS 10844</strain>
    </source>
</reference>
<dbReference type="InterPro" id="IPR036322">
    <property type="entry name" value="WD40_repeat_dom_sf"/>
</dbReference>
<dbReference type="InterPro" id="IPR015943">
    <property type="entry name" value="WD40/YVTN_repeat-like_dom_sf"/>
</dbReference>
<evidence type="ECO:0000256" key="3">
    <source>
        <dbReference type="ARBA" id="ARBA00022737"/>
    </source>
</evidence>
<dbReference type="EMBL" id="JAHUZD010000105">
    <property type="protein sequence ID" value="KAI3404272.2"/>
    <property type="molecule type" value="Genomic_DNA"/>
</dbReference>
<evidence type="ECO:0000313" key="5">
    <source>
        <dbReference type="EMBL" id="KAI3404272.2"/>
    </source>
</evidence>
<keyword evidence="3" id="KW-0677">Repeat</keyword>
<dbReference type="InterPro" id="IPR033010">
    <property type="entry name" value="Cdc20/Fizzy"/>
</dbReference>